<evidence type="ECO:0000259" key="8">
    <source>
        <dbReference type="Pfam" id="PF04239"/>
    </source>
</evidence>
<dbReference type="KEGG" id="salq:SYNTR_1631"/>
<keyword evidence="10" id="KW-1185">Reference proteome</keyword>
<dbReference type="PANTHER" id="PTHR34582:SF7">
    <property type="entry name" value="UPF0702 TRANSMEMBRANE PROTEIN YDFS"/>
    <property type="match status" value="1"/>
</dbReference>
<evidence type="ECO:0000313" key="9">
    <source>
        <dbReference type="EMBL" id="QGU00225.1"/>
    </source>
</evidence>
<feature type="transmembrane region" description="Helical" evidence="7">
    <location>
        <begin position="62"/>
        <end position="80"/>
    </location>
</feature>
<evidence type="ECO:0000256" key="3">
    <source>
        <dbReference type="ARBA" id="ARBA00022475"/>
    </source>
</evidence>
<dbReference type="InterPro" id="IPR007353">
    <property type="entry name" value="DUF421"/>
</dbReference>
<dbReference type="EMBL" id="CP046457">
    <property type="protein sequence ID" value="QGU00225.1"/>
    <property type="molecule type" value="Genomic_DNA"/>
</dbReference>
<evidence type="ECO:0000256" key="6">
    <source>
        <dbReference type="ARBA" id="ARBA00023136"/>
    </source>
</evidence>
<feature type="transmembrane region" description="Helical" evidence="7">
    <location>
        <begin position="7"/>
        <end position="25"/>
    </location>
</feature>
<evidence type="ECO:0000256" key="1">
    <source>
        <dbReference type="ARBA" id="ARBA00004651"/>
    </source>
</evidence>
<accession>A0A6I6DLC7</accession>
<dbReference type="AlphaFoldDB" id="A0A6I6DLC7"/>
<dbReference type="PANTHER" id="PTHR34582">
    <property type="entry name" value="UPF0702 TRANSMEMBRANE PROTEIN YCAP"/>
    <property type="match status" value="1"/>
</dbReference>
<dbReference type="OrthoDB" id="1682423at2"/>
<reference evidence="10" key="1">
    <citation type="journal article" date="2019" name="Microbiology">
        <title>Complete Genome Sequence of an Uncultured Bacterium of the Candidate Phylum Bipolaricaulota.</title>
        <authorList>
            <person name="Kadnikov V.V."/>
            <person name="Mardanov A.V."/>
            <person name="Beletsky A.V."/>
            <person name="Frank Y.A."/>
            <person name="Karnachuk O.V."/>
            <person name="Ravin N.V."/>
        </authorList>
    </citation>
    <scope>NUCLEOTIDE SEQUENCE [LARGE SCALE GENOMIC DNA]</scope>
</reference>
<dbReference type="Gene3D" id="3.30.240.20">
    <property type="entry name" value="bsu07140 like domains"/>
    <property type="match status" value="2"/>
</dbReference>
<dbReference type="RefSeq" id="WP_156204035.1">
    <property type="nucleotide sequence ID" value="NZ_CP046457.1"/>
</dbReference>
<keyword evidence="5 7" id="KW-1133">Transmembrane helix</keyword>
<comment type="similarity">
    <text evidence="2">Belongs to the UPF0702 family.</text>
</comment>
<keyword evidence="4 7" id="KW-0812">Transmembrane</keyword>
<evidence type="ECO:0000256" key="5">
    <source>
        <dbReference type="ARBA" id="ARBA00022989"/>
    </source>
</evidence>
<gene>
    <name evidence="9" type="ORF">SYNTR_1631</name>
</gene>
<keyword evidence="3" id="KW-1003">Cell membrane</keyword>
<dbReference type="Proteomes" id="UP000426444">
    <property type="component" value="Chromosome"/>
</dbReference>
<comment type="subcellular location">
    <subcellularLocation>
        <location evidence="1">Cell membrane</location>
        <topology evidence="1">Multi-pass membrane protein</topology>
    </subcellularLocation>
</comment>
<organism evidence="9 10">
    <name type="scientific">Candidatus Syntrophocurvum alkaliphilum</name>
    <dbReference type="NCBI Taxonomy" id="2293317"/>
    <lineage>
        <taxon>Bacteria</taxon>
        <taxon>Bacillati</taxon>
        <taxon>Bacillota</taxon>
        <taxon>Clostridia</taxon>
        <taxon>Eubacteriales</taxon>
        <taxon>Syntrophomonadaceae</taxon>
        <taxon>Candidatus Syntrophocurvum</taxon>
    </lineage>
</organism>
<name>A0A6I6DLC7_9FIRM</name>
<keyword evidence="6 7" id="KW-0472">Membrane</keyword>
<protein>
    <recommendedName>
        <fullName evidence="8">YetF C-terminal domain-containing protein</fullName>
    </recommendedName>
</protein>
<evidence type="ECO:0000256" key="2">
    <source>
        <dbReference type="ARBA" id="ARBA00006448"/>
    </source>
</evidence>
<feature type="transmembrane region" description="Helical" evidence="7">
    <location>
        <begin position="37"/>
        <end position="56"/>
    </location>
</feature>
<dbReference type="GO" id="GO:0005886">
    <property type="term" value="C:plasma membrane"/>
    <property type="evidence" value="ECO:0007669"/>
    <property type="project" value="UniProtKB-SubCell"/>
</dbReference>
<evidence type="ECO:0000256" key="4">
    <source>
        <dbReference type="ARBA" id="ARBA00022692"/>
    </source>
</evidence>
<dbReference type="InterPro" id="IPR023090">
    <property type="entry name" value="UPF0702_alpha/beta_dom_sf"/>
</dbReference>
<feature type="domain" description="YetF C-terminal" evidence="8">
    <location>
        <begin position="81"/>
        <end position="212"/>
    </location>
</feature>
<evidence type="ECO:0000256" key="7">
    <source>
        <dbReference type="SAM" id="Phobius"/>
    </source>
</evidence>
<sequence>MEPWIEILLRSVLIFFLAFFILRILGKRHPVRTTPFYFVTYVVIAILAALISVNMIPIVHGLIALGIWFALPIALDYLSIKSKVVHDIFYGRETILIKQGKILEENLMRVRYSAEELTRELRQKDIFNLADIEFAVMENTGNINVLLKANKKPITAHDMERKVAPETEPETVILDGSIINEGLTSLGLNKEWIKQQLETSGVSLDNVFVGQVDTSGNLYLDLFDDAIEVDQTNVKELVFANLENIHANLMSFYLETENEEAKKMYQKNAQIIEQLINKLRPYLLR</sequence>
<dbReference type="InterPro" id="IPR012452">
    <property type="entry name" value="DUF1657"/>
</dbReference>
<proteinExistence type="inferred from homology"/>
<dbReference type="Pfam" id="PF07870">
    <property type="entry name" value="DUF1657"/>
    <property type="match status" value="1"/>
</dbReference>
<evidence type="ECO:0000313" key="10">
    <source>
        <dbReference type="Proteomes" id="UP000426444"/>
    </source>
</evidence>
<dbReference type="Pfam" id="PF04239">
    <property type="entry name" value="DUF421"/>
    <property type="match status" value="1"/>
</dbReference>